<evidence type="ECO:0000256" key="2">
    <source>
        <dbReference type="ARBA" id="ARBA00006228"/>
    </source>
</evidence>
<evidence type="ECO:0000256" key="3">
    <source>
        <dbReference type="ARBA" id="ARBA00022449"/>
    </source>
</evidence>
<keyword evidence="9" id="KW-1185">Reference proteome</keyword>
<dbReference type="EMBL" id="JAHLQF010000001">
    <property type="protein sequence ID" value="MBU5482854.1"/>
    <property type="molecule type" value="Genomic_DNA"/>
</dbReference>
<keyword evidence="3" id="KW-0050">Antiport</keyword>
<protein>
    <submittedName>
        <fullName evidence="8">Na+/H+ antiporter subunit E</fullName>
    </submittedName>
</protein>
<evidence type="ECO:0000256" key="5">
    <source>
        <dbReference type="ARBA" id="ARBA00022692"/>
    </source>
</evidence>
<organism evidence="8 9">
    <name type="scientific">Clostridium mobile</name>
    <dbReference type="NCBI Taxonomy" id="2841512"/>
    <lineage>
        <taxon>Bacteria</taxon>
        <taxon>Bacillati</taxon>
        <taxon>Bacillota</taxon>
        <taxon>Clostridia</taxon>
        <taxon>Eubacteriales</taxon>
        <taxon>Clostridiaceae</taxon>
        <taxon>Clostridium</taxon>
    </lineage>
</organism>
<sequence>MKFWQITSLFIFWIILSESITLERLSIGLIISYLVFRFNEYLNRDSMEKNSKKISFNVKKITIFLKYLGALILEIFKSNIHVAKIVLSPKMNISPNICTVDTKIQSNVLKTVLANSITLTPGTLTLVMDDDKLIIHCLQEENIKDLKESSFENILLKAEEIINE</sequence>
<keyword evidence="3" id="KW-0813">Transport</keyword>
<dbReference type="RefSeq" id="WP_216437269.1">
    <property type="nucleotide sequence ID" value="NZ_JAHLQF010000001.1"/>
</dbReference>
<keyword evidence="5" id="KW-0812">Transmembrane</keyword>
<dbReference type="InterPro" id="IPR002758">
    <property type="entry name" value="Cation_antiport_E"/>
</dbReference>
<evidence type="ECO:0000313" key="9">
    <source>
        <dbReference type="Proteomes" id="UP000726170"/>
    </source>
</evidence>
<dbReference type="Proteomes" id="UP000726170">
    <property type="component" value="Unassembled WGS sequence"/>
</dbReference>
<reference evidence="8 9" key="1">
    <citation type="submission" date="2021-06" db="EMBL/GenBank/DDBJ databases">
        <authorList>
            <person name="Sun Q."/>
            <person name="Li D."/>
        </authorList>
    </citation>
    <scope>NUCLEOTIDE SEQUENCE [LARGE SCALE GENOMIC DNA]</scope>
    <source>
        <strain evidence="8 9">MSJ-11</strain>
    </source>
</reference>
<evidence type="ECO:0000256" key="7">
    <source>
        <dbReference type="ARBA" id="ARBA00023136"/>
    </source>
</evidence>
<dbReference type="PANTHER" id="PTHR34584:SF1">
    <property type="entry name" value="NA(+)_H(+) ANTIPORTER SUBUNIT E1"/>
    <property type="match status" value="1"/>
</dbReference>
<name>A0ABS6ECF7_9CLOT</name>
<comment type="caution">
    <text evidence="8">The sequence shown here is derived from an EMBL/GenBank/DDBJ whole genome shotgun (WGS) entry which is preliminary data.</text>
</comment>
<keyword evidence="6" id="KW-1133">Transmembrane helix</keyword>
<evidence type="ECO:0000313" key="8">
    <source>
        <dbReference type="EMBL" id="MBU5482854.1"/>
    </source>
</evidence>
<dbReference type="PIRSF" id="PIRSF019239">
    <property type="entry name" value="MrpE"/>
    <property type="match status" value="1"/>
</dbReference>
<keyword evidence="7" id="KW-0472">Membrane</keyword>
<proteinExistence type="inferred from homology"/>
<keyword evidence="4" id="KW-1003">Cell membrane</keyword>
<evidence type="ECO:0000256" key="1">
    <source>
        <dbReference type="ARBA" id="ARBA00004651"/>
    </source>
</evidence>
<gene>
    <name evidence="8" type="ORF">KQI86_00865</name>
</gene>
<evidence type="ECO:0000256" key="4">
    <source>
        <dbReference type="ARBA" id="ARBA00022475"/>
    </source>
</evidence>
<dbReference type="Pfam" id="PF01899">
    <property type="entry name" value="MNHE"/>
    <property type="match status" value="1"/>
</dbReference>
<comment type="similarity">
    <text evidence="2">Belongs to the CPA3 antiporters (TC 2.A.63) subunit E family.</text>
</comment>
<dbReference type="PANTHER" id="PTHR34584">
    <property type="entry name" value="NA(+)/H(+) ANTIPORTER SUBUNIT E1"/>
    <property type="match status" value="1"/>
</dbReference>
<evidence type="ECO:0000256" key="6">
    <source>
        <dbReference type="ARBA" id="ARBA00022989"/>
    </source>
</evidence>
<comment type="subcellular location">
    <subcellularLocation>
        <location evidence="1">Cell membrane</location>
        <topology evidence="1">Multi-pass membrane protein</topology>
    </subcellularLocation>
</comment>
<accession>A0ABS6ECF7</accession>